<feature type="transmembrane region" description="Helical" evidence="1">
    <location>
        <begin position="64"/>
        <end position="88"/>
    </location>
</feature>
<keyword evidence="1" id="KW-0812">Transmembrane</keyword>
<reference evidence="2" key="1">
    <citation type="submission" date="2022-03" db="EMBL/GenBank/DDBJ databases">
        <authorList>
            <person name="Sayadi A."/>
        </authorList>
    </citation>
    <scope>NUCLEOTIDE SEQUENCE</scope>
</reference>
<keyword evidence="3" id="KW-1185">Reference proteome</keyword>
<comment type="caution">
    <text evidence="2">The sequence shown here is derived from an EMBL/GenBank/DDBJ whole genome shotgun (WGS) entry which is preliminary data.</text>
</comment>
<protein>
    <submittedName>
        <fullName evidence="2">Uncharacterized protein</fullName>
    </submittedName>
</protein>
<keyword evidence="1" id="KW-1133">Transmembrane helix</keyword>
<sequence length="122" mass="13946">MMSESARFCNSFVKFIILAYALVGVSAHISALWRLNTEQEGTYFQENSTCYDFLPYMYMIPFDVGSIGSCKFALFFMDFCFCIIASYISGSTGTSIEYLASLCCSNVSHQCLLRHRTFLWHQ</sequence>
<keyword evidence="1" id="KW-0472">Membrane</keyword>
<evidence type="ECO:0000313" key="2">
    <source>
        <dbReference type="EMBL" id="CAH1977327.1"/>
    </source>
</evidence>
<proteinExistence type="predicted"/>
<gene>
    <name evidence="2" type="ORF">ACAOBT_LOCUS12601</name>
</gene>
<dbReference type="Proteomes" id="UP001152888">
    <property type="component" value="Unassembled WGS sequence"/>
</dbReference>
<dbReference type="EMBL" id="CAKOFQ010006857">
    <property type="protein sequence ID" value="CAH1977327.1"/>
    <property type="molecule type" value="Genomic_DNA"/>
</dbReference>
<feature type="transmembrane region" description="Helical" evidence="1">
    <location>
        <begin position="12"/>
        <end position="33"/>
    </location>
</feature>
<evidence type="ECO:0000256" key="1">
    <source>
        <dbReference type="SAM" id="Phobius"/>
    </source>
</evidence>
<name>A0A9P0KLG8_ACAOB</name>
<dbReference type="OrthoDB" id="8191658at2759"/>
<organism evidence="2 3">
    <name type="scientific">Acanthoscelides obtectus</name>
    <name type="common">Bean weevil</name>
    <name type="synonym">Bruchus obtectus</name>
    <dbReference type="NCBI Taxonomy" id="200917"/>
    <lineage>
        <taxon>Eukaryota</taxon>
        <taxon>Metazoa</taxon>
        <taxon>Ecdysozoa</taxon>
        <taxon>Arthropoda</taxon>
        <taxon>Hexapoda</taxon>
        <taxon>Insecta</taxon>
        <taxon>Pterygota</taxon>
        <taxon>Neoptera</taxon>
        <taxon>Endopterygota</taxon>
        <taxon>Coleoptera</taxon>
        <taxon>Polyphaga</taxon>
        <taxon>Cucujiformia</taxon>
        <taxon>Chrysomeloidea</taxon>
        <taxon>Chrysomelidae</taxon>
        <taxon>Bruchinae</taxon>
        <taxon>Bruchini</taxon>
        <taxon>Acanthoscelides</taxon>
    </lineage>
</organism>
<evidence type="ECO:0000313" key="3">
    <source>
        <dbReference type="Proteomes" id="UP001152888"/>
    </source>
</evidence>
<dbReference type="AlphaFoldDB" id="A0A9P0KLG8"/>
<accession>A0A9P0KLG8</accession>